<dbReference type="Gene3D" id="3.30.110.40">
    <property type="entry name" value="TusA-like domain"/>
    <property type="match status" value="1"/>
</dbReference>
<evidence type="ECO:0000313" key="2">
    <source>
        <dbReference type="EMBL" id="QNV39605.1"/>
    </source>
</evidence>
<dbReference type="EMBL" id="CP061538">
    <property type="protein sequence ID" value="QNV39605.1"/>
    <property type="molecule type" value="Genomic_DNA"/>
</dbReference>
<feature type="domain" description="UPF0033" evidence="1">
    <location>
        <begin position="6"/>
        <end position="74"/>
    </location>
</feature>
<sequence length="75" mass="8250">MAQRVLETDGLVCPFPVQEAKEAMETLSSGDELIINFDCTQGTESIPRWAAENGYGTKDFVKRGPAEWSITVVKS</sequence>
<dbReference type="CDD" id="cd00291">
    <property type="entry name" value="SirA_YedF_YeeD"/>
    <property type="match status" value="1"/>
</dbReference>
<dbReference type="AlphaFoldDB" id="A0A7H2BIV9"/>
<organism evidence="2 3">
    <name type="scientific">Rothia amarae</name>
    <dbReference type="NCBI Taxonomy" id="169480"/>
    <lineage>
        <taxon>Bacteria</taxon>
        <taxon>Bacillati</taxon>
        <taxon>Actinomycetota</taxon>
        <taxon>Actinomycetes</taxon>
        <taxon>Micrococcales</taxon>
        <taxon>Micrococcaceae</taxon>
        <taxon>Rothia</taxon>
    </lineage>
</organism>
<dbReference type="KEGG" id="rama:IDM48_09570"/>
<keyword evidence="3" id="KW-1185">Reference proteome</keyword>
<reference evidence="2 3" key="1">
    <citation type="submission" date="2020-09" db="EMBL/GenBank/DDBJ databases">
        <title>Investigation of environmental microbe.</title>
        <authorList>
            <person name="Ou Y."/>
            <person name="Kang Q."/>
        </authorList>
    </citation>
    <scope>NUCLEOTIDE SEQUENCE [LARGE SCALE GENOMIC DNA]</scope>
    <source>
        <strain evidence="2 3">KJZ-9</strain>
    </source>
</reference>
<protein>
    <submittedName>
        <fullName evidence="2">Sulfurtransferase TusA family protein</fullName>
    </submittedName>
</protein>
<dbReference type="InterPro" id="IPR001455">
    <property type="entry name" value="TusA-like"/>
</dbReference>
<name>A0A7H2BIV9_9MICC</name>
<evidence type="ECO:0000259" key="1">
    <source>
        <dbReference type="Pfam" id="PF01206"/>
    </source>
</evidence>
<keyword evidence="2" id="KW-0808">Transferase</keyword>
<accession>A0A7H2BIV9</accession>
<dbReference type="Proteomes" id="UP000516421">
    <property type="component" value="Chromosome"/>
</dbReference>
<dbReference type="InterPro" id="IPR036868">
    <property type="entry name" value="TusA-like_sf"/>
</dbReference>
<dbReference type="GO" id="GO:0016740">
    <property type="term" value="F:transferase activity"/>
    <property type="evidence" value="ECO:0007669"/>
    <property type="project" value="UniProtKB-KW"/>
</dbReference>
<dbReference type="SUPFAM" id="SSF64307">
    <property type="entry name" value="SirA-like"/>
    <property type="match status" value="1"/>
</dbReference>
<dbReference type="RefSeq" id="WP_190617131.1">
    <property type="nucleotide sequence ID" value="NZ_CP061538.1"/>
</dbReference>
<dbReference type="Pfam" id="PF01206">
    <property type="entry name" value="TusA"/>
    <property type="match status" value="1"/>
</dbReference>
<proteinExistence type="predicted"/>
<evidence type="ECO:0000313" key="3">
    <source>
        <dbReference type="Proteomes" id="UP000516421"/>
    </source>
</evidence>
<gene>
    <name evidence="2" type="ORF">IDM48_09570</name>
</gene>